<evidence type="ECO:0000256" key="5">
    <source>
        <dbReference type="ARBA" id="ARBA00017949"/>
    </source>
</evidence>
<dbReference type="Proteomes" id="UP000281474">
    <property type="component" value="Unassembled WGS sequence"/>
</dbReference>
<dbReference type="Pfam" id="PF08345">
    <property type="entry name" value="YscJ_FliF_C"/>
    <property type="match status" value="1"/>
</dbReference>
<evidence type="ECO:0000256" key="11">
    <source>
        <dbReference type="ARBA" id="ARBA00025936"/>
    </source>
</evidence>
<keyword evidence="17" id="KW-0966">Cell projection</keyword>
<comment type="subcellular location">
    <subcellularLocation>
        <location evidence="2 12">Bacterial flagellum basal body</location>
    </subcellularLocation>
    <subcellularLocation>
        <location evidence="3">Cell membrane</location>
        <topology evidence="3">Multi-pass membrane protein</topology>
    </subcellularLocation>
</comment>
<feature type="region of interest" description="Disordered" evidence="13">
    <location>
        <begin position="1"/>
        <end position="24"/>
    </location>
</feature>
<evidence type="ECO:0000256" key="6">
    <source>
        <dbReference type="ARBA" id="ARBA00022475"/>
    </source>
</evidence>
<keyword evidence="9 14" id="KW-0472">Membrane</keyword>
<keyword evidence="17" id="KW-0969">Cilium</keyword>
<dbReference type="PRINTS" id="PR01009">
    <property type="entry name" value="FLGMRINGFLIF"/>
</dbReference>
<keyword evidence="6" id="KW-1003">Cell membrane</keyword>
<evidence type="ECO:0000256" key="3">
    <source>
        <dbReference type="ARBA" id="ARBA00004651"/>
    </source>
</evidence>
<dbReference type="PANTHER" id="PTHR30046:SF0">
    <property type="entry name" value="FLAGELLAR M-RING PROTEIN"/>
    <property type="match status" value="1"/>
</dbReference>
<protein>
    <recommendedName>
        <fullName evidence="5 12">Flagellar M-ring protein</fullName>
    </recommendedName>
</protein>
<feature type="transmembrane region" description="Helical" evidence="14">
    <location>
        <begin position="42"/>
        <end position="62"/>
    </location>
</feature>
<evidence type="ECO:0000256" key="8">
    <source>
        <dbReference type="ARBA" id="ARBA00022989"/>
    </source>
</evidence>
<evidence type="ECO:0000256" key="9">
    <source>
        <dbReference type="ARBA" id="ARBA00023136"/>
    </source>
</evidence>
<evidence type="ECO:0000256" key="14">
    <source>
        <dbReference type="SAM" id="Phobius"/>
    </source>
</evidence>
<proteinExistence type="inferred from homology"/>
<dbReference type="InterPro" id="IPR000067">
    <property type="entry name" value="FlgMring_FliF"/>
</dbReference>
<dbReference type="Pfam" id="PF01514">
    <property type="entry name" value="YscJ_FliF"/>
    <property type="match status" value="1"/>
</dbReference>
<evidence type="ECO:0000256" key="1">
    <source>
        <dbReference type="ARBA" id="ARBA00003820"/>
    </source>
</evidence>
<comment type="similarity">
    <text evidence="4 12">Belongs to the FliF family.</text>
</comment>
<dbReference type="GO" id="GO:0003774">
    <property type="term" value="F:cytoskeletal motor activity"/>
    <property type="evidence" value="ECO:0007669"/>
    <property type="project" value="InterPro"/>
</dbReference>
<accession>A0A3L8Q398</accession>
<evidence type="ECO:0000256" key="7">
    <source>
        <dbReference type="ARBA" id="ARBA00022692"/>
    </source>
</evidence>
<feature type="compositionally biased region" description="Polar residues" evidence="13">
    <location>
        <begin position="339"/>
        <end position="350"/>
    </location>
</feature>
<evidence type="ECO:0000313" key="18">
    <source>
        <dbReference type="Proteomes" id="UP000281474"/>
    </source>
</evidence>
<keyword evidence="17" id="KW-0282">Flagellum</keyword>
<evidence type="ECO:0000256" key="13">
    <source>
        <dbReference type="SAM" id="MobiDB-lite"/>
    </source>
</evidence>
<comment type="function">
    <text evidence="1 12">The M ring may be actively involved in energy transduction.</text>
</comment>
<feature type="domain" description="Flagellar M-ring N-terminal" evidence="15">
    <location>
        <begin position="63"/>
        <end position="233"/>
    </location>
</feature>
<feature type="compositionally biased region" description="Basic and acidic residues" evidence="13">
    <location>
        <begin position="351"/>
        <end position="360"/>
    </location>
</feature>
<evidence type="ECO:0000313" key="17">
    <source>
        <dbReference type="EMBL" id="RLV61638.1"/>
    </source>
</evidence>
<keyword evidence="10 12" id="KW-0975">Bacterial flagellum</keyword>
<evidence type="ECO:0000256" key="2">
    <source>
        <dbReference type="ARBA" id="ARBA00004117"/>
    </source>
</evidence>
<comment type="subunit">
    <text evidence="11">The basal body constitutes a major portion of the flagellar organelle and consists of four rings (L,P,S, and M) mounted on a central rod. The M ring is integral to the inner membrane of the cell and may be connected to the flagellar rod via the S ring. The S (supramembrane ring) lies just distal to the M ring. The L and P rings lie in the outer membrane and the periplasmic space, respectively.</text>
</comment>
<dbReference type="InterPro" id="IPR013556">
    <property type="entry name" value="Flag_M-ring_C"/>
</dbReference>
<evidence type="ECO:0000256" key="12">
    <source>
        <dbReference type="PIRNR" id="PIRNR004862"/>
    </source>
</evidence>
<name>A0A3L8Q398_9GAMM</name>
<sequence>MSTELTVGNQSSGSSTTNTGADQEHKSSMLEGLGNTNTLRQITMILGLAVCLALAVFVLLLASEDEYRPLGKMETQELIQVLDVLDKNKIEYQLDVDVVRVPENKYQEVKLLLSRSGIESSAKNDDFLNKDSGFGVSQRMEQARLKHSQEQNLARAIEELKSVTRAKVILALPKENVFARRKSQSSATVVITTRRSGLGQEEIDAIVDIVASAVQNLDPSRVTVTDSAGRLLNSGSQDGVSARARRELEIVQSKEDEYRNKIQSILIPILGPENFTSQVDVGMDFTSKEQTAKRFNPAQAAVRSEQTLETNSGAGFVGGIPGALTNQPPMKSEIPEQVSELTQQGSAERSGSSHREATRNFEVDTTISHTRQQIGIIQRISVSVAVNYKPGAVGEDGQINREPRTEAELANIRRLLEGAVGFNSVRGDMLEVVTVPFMQHEFEAAPKPELWEQPWFMRVVKFVLAAIVVLVLILTVMRPMFKRMAQPGSDMPQEKIIPGSELAEIEDQYAQETLGLINKSDGEYSYADDGSILIPDLHKDDDMIKAIRALVANEPELSTQVIKSWLQEEDA</sequence>
<dbReference type="GO" id="GO:0009431">
    <property type="term" value="C:bacterial-type flagellum basal body, MS ring"/>
    <property type="evidence" value="ECO:0007669"/>
    <property type="project" value="InterPro"/>
</dbReference>
<evidence type="ECO:0000256" key="10">
    <source>
        <dbReference type="ARBA" id="ARBA00023143"/>
    </source>
</evidence>
<dbReference type="NCBIfam" id="TIGR00206">
    <property type="entry name" value="fliF"/>
    <property type="match status" value="1"/>
</dbReference>
<evidence type="ECO:0000259" key="15">
    <source>
        <dbReference type="Pfam" id="PF01514"/>
    </source>
</evidence>
<feature type="compositionally biased region" description="Low complexity" evidence="13">
    <location>
        <begin position="1"/>
        <end position="20"/>
    </location>
</feature>
<dbReference type="Gene3D" id="3.30.300.30">
    <property type="match status" value="1"/>
</dbReference>
<dbReference type="OrthoDB" id="8554211at2"/>
<feature type="transmembrane region" description="Helical" evidence="14">
    <location>
        <begin position="455"/>
        <end position="477"/>
    </location>
</feature>
<gene>
    <name evidence="17" type="primary">fliF</name>
    <name evidence="17" type="ORF">D5018_00525</name>
</gene>
<keyword evidence="18" id="KW-1185">Reference proteome</keyword>
<evidence type="ECO:0000259" key="16">
    <source>
        <dbReference type="Pfam" id="PF08345"/>
    </source>
</evidence>
<dbReference type="GO" id="GO:0071973">
    <property type="term" value="P:bacterial-type flagellum-dependent cell motility"/>
    <property type="evidence" value="ECO:0007669"/>
    <property type="project" value="InterPro"/>
</dbReference>
<evidence type="ECO:0000256" key="4">
    <source>
        <dbReference type="ARBA" id="ARBA00007971"/>
    </source>
</evidence>
<comment type="caution">
    <text evidence="17">The sequence shown here is derived from an EMBL/GenBank/DDBJ whole genome shotgun (WGS) entry which is preliminary data.</text>
</comment>
<keyword evidence="8 14" id="KW-1133">Transmembrane helix</keyword>
<feature type="region of interest" description="Disordered" evidence="13">
    <location>
        <begin position="335"/>
        <end position="360"/>
    </location>
</feature>
<feature type="domain" description="Flagellar M-ring C-terminal" evidence="16">
    <location>
        <begin position="266"/>
        <end position="437"/>
    </location>
</feature>
<dbReference type="AlphaFoldDB" id="A0A3L8Q398"/>
<dbReference type="InterPro" id="IPR043427">
    <property type="entry name" value="YscJ/FliF"/>
</dbReference>
<dbReference type="InterPro" id="IPR045851">
    <property type="entry name" value="AMP-bd_C_sf"/>
</dbReference>
<keyword evidence="7 14" id="KW-0812">Transmembrane</keyword>
<dbReference type="InterPro" id="IPR006182">
    <property type="entry name" value="FliF_N_dom"/>
</dbReference>
<dbReference type="PANTHER" id="PTHR30046">
    <property type="entry name" value="FLAGELLAR M-RING PROTEIN"/>
    <property type="match status" value="1"/>
</dbReference>
<dbReference type="PIRSF" id="PIRSF004862">
    <property type="entry name" value="FliF"/>
    <property type="match status" value="1"/>
</dbReference>
<dbReference type="GO" id="GO:0005886">
    <property type="term" value="C:plasma membrane"/>
    <property type="evidence" value="ECO:0007669"/>
    <property type="project" value="UniProtKB-SubCell"/>
</dbReference>
<dbReference type="EMBL" id="QZEI01000001">
    <property type="protein sequence ID" value="RLV61638.1"/>
    <property type="molecule type" value="Genomic_DNA"/>
</dbReference>
<organism evidence="17 18">
    <name type="scientific">Parashewanella curva</name>
    <dbReference type="NCBI Taxonomy" id="2338552"/>
    <lineage>
        <taxon>Bacteria</taxon>
        <taxon>Pseudomonadati</taxon>
        <taxon>Pseudomonadota</taxon>
        <taxon>Gammaproteobacteria</taxon>
        <taxon>Alteromonadales</taxon>
        <taxon>Shewanellaceae</taxon>
        <taxon>Parashewanella</taxon>
    </lineage>
</organism>
<reference evidence="17 18" key="1">
    <citation type="submission" date="2018-09" db="EMBL/GenBank/DDBJ databases">
        <title>Phylogeny of the Shewanellaceae, and recommendation for two new genera, Pseudoshewanella and Parashewanella.</title>
        <authorList>
            <person name="Wang G."/>
        </authorList>
    </citation>
    <scope>NUCLEOTIDE SEQUENCE [LARGE SCALE GENOMIC DNA]</scope>
    <source>
        <strain evidence="17 18">C51</strain>
    </source>
</reference>